<dbReference type="PANTHER" id="PTHR20961:SF136">
    <property type="entry name" value="PROTEIN O-GLCNAC TRANSFERASE"/>
    <property type="match status" value="1"/>
</dbReference>
<protein>
    <recommendedName>
        <fullName evidence="5">Glycosyltransferase 61 catalytic domain-containing protein</fullName>
    </recommendedName>
</protein>
<evidence type="ECO:0000256" key="4">
    <source>
        <dbReference type="SAM" id="Phobius"/>
    </source>
</evidence>
<organism evidence="6 7">
    <name type="scientific">Sphagnum jensenii</name>
    <dbReference type="NCBI Taxonomy" id="128206"/>
    <lineage>
        <taxon>Eukaryota</taxon>
        <taxon>Viridiplantae</taxon>
        <taxon>Streptophyta</taxon>
        <taxon>Embryophyta</taxon>
        <taxon>Bryophyta</taxon>
        <taxon>Sphagnophytina</taxon>
        <taxon>Sphagnopsida</taxon>
        <taxon>Sphagnales</taxon>
        <taxon>Sphagnaceae</taxon>
        <taxon>Sphagnum</taxon>
    </lineage>
</organism>
<evidence type="ECO:0000256" key="2">
    <source>
        <dbReference type="ARBA" id="ARBA00022679"/>
    </source>
</evidence>
<evidence type="ECO:0000259" key="5">
    <source>
        <dbReference type="Pfam" id="PF04577"/>
    </source>
</evidence>
<dbReference type="Proteomes" id="UP001497444">
    <property type="component" value="Chromosome 14"/>
</dbReference>
<dbReference type="InterPro" id="IPR007657">
    <property type="entry name" value="Glycosyltransferase_61"/>
</dbReference>
<reference evidence="6" key="1">
    <citation type="submission" date="2024-02" db="EMBL/GenBank/DDBJ databases">
        <authorList>
            <consortium name="ELIXIR-Norway"/>
            <consortium name="Elixir Norway"/>
        </authorList>
    </citation>
    <scope>NUCLEOTIDE SEQUENCE</scope>
</reference>
<dbReference type="InterPro" id="IPR049625">
    <property type="entry name" value="Glyco_transf_61_cat"/>
</dbReference>
<accession>A0ABP0W3M3</accession>
<feature type="domain" description="Glycosyltransferase 61 catalytic" evidence="5">
    <location>
        <begin position="305"/>
        <end position="411"/>
    </location>
</feature>
<evidence type="ECO:0000313" key="7">
    <source>
        <dbReference type="Proteomes" id="UP001497444"/>
    </source>
</evidence>
<dbReference type="PANTHER" id="PTHR20961">
    <property type="entry name" value="GLYCOSYLTRANSFERASE"/>
    <property type="match status" value="1"/>
</dbReference>
<keyword evidence="3" id="KW-0325">Glycoprotein</keyword>
<proteinExistence type="predicted"/>
<name>A0ABP0W3M3_9BRYO</name>
<feature type="transmembrane region" description="Helical" evidence="4">
    <location>
        <begin position="20"/>
        <end position="39"/>
    </location>
</feature>
<evidence type="ECO:0000256" key="1">
    <source>
        <dbReference type="ARBA" id="ARBA00022676"/>
    </source>
</evidence>
<sequence length="510" mass="58251">MRKGNVGRALLGGKRAIPKYAWVLVVFAGLFLFGEPILYKILLLKQRDLSELELPTPFLMDKMASKPFLLTTPSMHEAIASKIVHFDEISIKSVNKTVFTTRLEQISNSKMPHYGVAPMLDVCMHPNGTLVVVGTSQEEMEQSVEAIGEEMVREWHDTYNCIWGCKGIQYVDNIPHDAVWIDGETTHIIPYVNNVFHHFAERIWPHLTTAIPLDQLPKNHTTRYYVNDMQTWLEGAHQSMNHNTMMYQLYTLGLLSPQVQFLQHADHETRLLCFEHLKPACASCGRMNTKLGSNIYVPALLRYRDATFSFFGIQEPQVVRPPTKLRVTYYGRGDTYRRRTINAFEVMHHLQKSWVQPPFHVTFVDAMLASGEYNQSLPEVVSLMSQTDILITTHGANTWASIFMPKHAAVIEIYGPCGPSTWIDVMVEALMLKHKTEENPWDFRVPSLFAGNTTECESADHTPDFTIDITKLDEIIHSLALPKGVGDNFPLHWVYDWTSSHSHKVPNFKE</sequence>
<evidence type="ECO:0000313" key="6">
    <source>
        <dbReference type="EMBL" id="CAK9261354.1"/>
    </source>
</evidence>
<dbReference type="EMBL" id="OZ020109">
    <property type="protein sequence ID" value="CAK9261354.1"/>
    <property type="molecule type" value="Genomic_DNA"/>
</dbReference>
<keyword evidence="1" id="KW-0328">Glycosyltransferase</keyword>
<keyword evidence="4" id="KW-0472">Membrane</keyword>
<gene>
    <name evidence="6" type="ORF">CSSPJE1EN1_LOCUS6832</name>
</gene>
<keyword evidence="4" id="KW-0812">Transmembrane</keyword>
<evidence type="ECO:0000256" key="3">
    <source>
        <dbReference type="ARBA" id="ARBA00023180"/>
    </source>
</evidence>
<keyword evidence="4" id="KW-1133">Transmembrane helix</keyword>
<keyword evidence="7" id="KW-1185">Reference proteome</keyword>
<keyword evidence="2" id="KW-0808">Transferase</keyword>
<dbReference type="Pfam" id="PF04577">
    <property type="entry name" value="Glyco_transf_61"/>
    <property type="match status" value="1"/>
</dbReference>